<dbReference type="Proteomes" id="UP001260090">
    <property type="component" value="Chromosome"/>
</dbReference>
<sequence>MASYIHGGYDNYTSGVSGWTDASYYGSGATTVDFTQINNVPGATWNYKIELQRLVDGNPVTTDTLSGSFKNNVTRSFNITDNLPGDYRVLGTLWVGSGSRSKNRTDIFKIYR</sequence>
<dbReference type="EMBL" id="CP065739">
    <property type="protein sequence ID" value="QPR77128.1"/>
    <property type="molecule type" value="Genomic_DNA"/>
</dbReference>
<dbReference type="GeneID" id="93010116"/>
<proteinExistence type="predicted"/>
<organism evidence="2 4">
    <name type="scientific">Bacillus tropicus</name>
    <dbReference type="NCBI Taxonomy" id="2026188"/>
    <lineage>
        <taxon>Bacteria</taxon>
        <taxon>Bacillati</taxon>
        <taxon>Bacillota</taxon>
        <taxon>Bacilli</taxon>
        <taxon>Bacillales</taxon>
        <taxon>Bacillaceae</taxon>
        <taxon>Bacillus</taxon>
        <taxon>Bacillus cereus group</taxon>
    </lineage>
</organism>
<evidence type="ECO:0000313" key="1">
    <source>
        <dbReference type="EMBL" id="QPR77128.1"/>
    </source>
</evidence>
<gene>
    <name evidence="1" type="ORF">I6G77_24645</name>
    <name evidence="2" type="ORF">P3F89_22390</name>
</gene>
<evidence type="ECO:0000313" key="2">
    <source>
        <dbReference type="EMBL" id="WMY14677.1"/>
    </source>
</evidence>
<dbReference type="EMBL" id="CP119875">
    <property type="protein sequence ID" value="WMY14677.1"/>
    <property type="molecule type" value="Genomic_DNA"/>
</dbReference>
<keyword evidence="3" id="KW-1185">Reference proteome</keyword>
<protein>
    <submittedName>
        <fullName evidence="2">Uncharacterized protein</fullName>
    </submittedName>
</protein>
<reference evidence="2 4" key="2">
    <citation type="submission" date="2023-03" db="EMBL/GenBank/DDBJ databases">
        <title>Plant growth-promoting bacteria for biocontrol of bacterial wilt in tomato.</title>
        <authorList>
            <person name="Song J."/>
            <person name="Jin Y.J."/>
        </authorList>
    </citation>
    <scope>NUCLEOTIDE SEQUENCE [LARGE SCALE GENOMIC DNA]</scope>
    <source>
        <strain evidence="2 4">T36S-23</strain>
    </source>
</reference>
<dbReference type="RefSeq" id="WP_001970339.1">
    <property type="nucleotide sequence ID" value="NZ_CP020937.1"/>
</dbReference>
<dbReference type="Proteomes" id="UP000594791">
    <property type="component" value="Chromosome"/>
</dbReference>
<accession>A0ABD7ZQL7</accession>
<dbReference type="AlphaFoldDB" id="A0ABD7ZQL7"/>
<evidence type="ECO:0000313" key="4">
    <source>
        <dbReference type="Proteomes" id="UP001260090"/>
    </source>
</evidence>
<evidence type="ECO:0000313" key="3">
    <source>
        <dbReference type="Proteomes" id="UP000594791"/>
    </source>
</evidence>
<reference evidence="1 3" key="1">
    <citation type="submission" date="2020-12" db="EMBL/GenBank/DDBJ databases">
        <title>FDA dAtabase for Regulatory Grade micrObial Sequences (FDA-ARGOS): Supporting development and validation of Infectious Disease Dx tests.</title>
        <authorList>
            <person name="Nelson B."/>
            <person name="Plummer A."/>
            <person name="Tallon L."/>
            <person name="Sadzewicz L."/>
            <person name="Zhao X."/>
            <person name="Boylan J."/>
            <person name="Ott S."/>
            <person name="Bowen H."/>
            <person name="Vavikolanu K."/>
            <person name="Mehta A."/>
            <person name="Aluvathingal J."/>
            <person name="Nadendla S."/>
            <person name="Myers T."/>
            <person name="Yan Y."/>
            <person name="Sichtig H."/>
        </authorList>
    </citation>
    <scope>NUCLEOTIDE SEQUENCE [LARGE SCALE GENOMIC DNA]</scope>
    <source>
        <strain evidence="1 3">FDAARGOS_920</strain>
    </source>
</reference>
<name>A0ABD7ZQL7_9BACI</name>